<proteinExistence type="predicted"/>
<sequence length="172" mass="19537">MPTPTNLTFAPAPTITMVDNIVLIDVDGFSSDWDAYTFSLNISSPGTKVENVTFENKEPVKSEEITVMLPSQSVPTVSKLEEPGESHSIKLEDLADCENGMQTASLTLFPCTLLTRITGNMQARDDMPSKPWKYYLCSFDPSILPIEIERRKEAMEKYEDRLEREEKRRRLV</sequence>
<name>A0A0C9Y9D0_9AGAM</name>
<dbReference type="Proteomes" id="UP000054018">
    <property type="component" value="Unassembled WGS sequence"/>
</dbReference>
<evidence type="ECO:0000313" key="1">
    <source>
        <dbReference type="EMBL" id="KIK13491.1"/>
    </source>
</evidence>
<evidence type="ECO:0000313" key="2">
    <source>
        <dbReference type="Proteomes" id="UP000054018"/>
    </source>
</evidence>
<keyword evidence="2" id="KW-1185">Reference proteome</keyword>
<dbReference type="HOGENOM" id="CLU_117309_0_0_1"/>
<dbReference type="EMBL" id="KN833992">
    <property type="protein sequence ID" value="KIK13491.1"/>
    <property type="molecule type" value="Genomic_DNA"/>
</dbReference>
<protein>
    <submittedName>
        <fullName evidence="1">Uncharacterized protein</fullName>
    </submittedName>
</protein>
<reference evidence="1 2" key="1">
    <citation type="submission" date="2014-04" db="EMBL/GenBank/DDBJ databases">
        <authorList>
            <consortium name="DOE Joint Genome Institute"/>
            <person name="Kuo A."/>
            <person name="Kohler A."/>
            <person name="Costa M.D."/>
            <person name="Nagy L.G."/>
            <person name="Floudas D."/>
            <person name="Copeland A."/>
            <person name="Barry K.W."/>
            <person name="Cichocki N."/>
            <person name="Veneault-Fourrey C."/>
            <person name="LaButti K."/>
            <person name="Lindquist E.A."/>
            <person name="Lipzen A."/>
            <person name="Lundell T."/>
            <person name="Morin E."/>
            <person name="Murat C."/>
            <person name="Sun H."/>
            <person name="Tunlid A."/>
            <person name="Henrissat B."/>
            <person name="Grigoriev I.V."/>
            <person name="Hibbett D.S."/>
            <person name="Martin F."/>
            <person name="Nordberg H.P."/>
            <person name="Cantor M.N."/>
            <person name="Hua S.X."/>
        </authorList>
    </citation>
    <scope>NUCLEOTIDE SEQUENCE [LARGE SCALE GENOMIC DNA]</scope>
    <source>
        <strain evidence="1 2">441</strain>
    </source>
</reference>
<dbReference type="AlphaFoldDB" id="A0A0C9Y9D0"/>
<accession>A0A0C9Y9D0</accession>
<dbReference type="OrthoDB" id="2672222at2759"/>
<reference evidence="2" key="2">
    <citation type="submission" date="2015-01" db="EMBL/GenBank/DDBJ databases">
        <title>Evolutionary Origins and Diversification of the Mycorrhizal Mutualists.</title>
        <authorList>
            <consortium name="DOE Joint Genome Institute"/>
            <consortium name="Mycorrhizal Genomics Consortium"/>
            <person name="Kohler A."/>
            <person name="Kuo A."/>
            <person name="Nagy L.G."/>
            <person name="Floudas D."/>
            <person name="Copeland A."/>
            <person name="Barry K.W."/>
            <person name="Cichocki N."/>
            <person name="Veneault-Fourrey C."/>
            <person name="LaButti K."/>
            <person name="Lindquist E.A."/>
            <person name="Lipzen A."/>
            <person name="Lundell T."/>
            <person name="Morin E."/>
            <person name="Murat C."/>
            <person name="Riley R."/>
            <person name="Ohm R."/>
            <person name="Sun H."/>
            <person name="Tunlid A."/>
            <person name="Henrissat B."/>
            <person name="Grigoriev I.V."/>
            <person name="Hibbett D.S."/>
            <person name="Martin F."/>
        </authorList>
    </citation>
    <scope>NUCLEOTIDE SEQUENCE [LARGE SCALE GENOMIC DNA]</scope>
    <source>
        <strain evidence="2">441</strain>
    </source>
</reference>
<gene>
    <name evidence="1" type="ORF">PISMIDRAFT_17957</name>
</gene>
<organism evidence="1 2">
    <name type="scientific">Pisolithus microcarpus 441</name>
    <dbReference type="NCBI Taxonomy" id="765257"/>
    <lineage>
        <taxon>Eukaryota</taxon>
        <taxon>Fungi</taxon>
        <taxon>Dikarya</taxon>
        <taxon>Basidiomycota</taxon>
        <taxon>Agaricomycotina</taxon>
        <taxon>Agaricomycetes</taxon>
        <taxon>Agaricomycetidae</taxon>
        <taxon>Boletales</taxon>
        <taxon>Sclerodermatineae</taxon>
        <taxon>Pisolithaceae</taxon>
        <taxon>Pisolithus</taxon>
    </lineage>
</organism>